<dbReference type="EnsemblPlants" id="Bo4g052310.1">
    <property type="protein sequence ID" value="Bo4g052310.1"/>
    <property type="gene ID" value="Bo4g052310"/>
</dbReference>
<reference evidence="2 3" key="1">
    <citation type="journal article" date="2014" name="Genome Biol.">
        <title>Transcriptome and methylome profiling reveals relics of genome dominance in the mesopolyploid Brassica oleracea.</title>
        <authorList>
            <person name="Parkin I.A."/>
            <person name="Koh C."/>
            <person name="Tang H."/>
            <person name="Robinson S.J."/>
            <person name="Kagale S."/>
            <person name="Clarke W.E."/>
            <person name="Town C.D."/>
            <person name="Nixon J."/>
            <person name="Krishnakumar V."/>
            <person name="Bidwell S.L."/>
            <person name="Denoeud F."/>
            <person name="Belcram H."/>
            <person name="Links M.G."/>
            <person name="Just J."/>
            <person name="Clarke C."/>
            <person name="Bender T."/>
            <person name="Huebert T."/>
            <person name="Mason A.S."/>
            <person name="Pires J.C."/>
            <person name="Barker G."/>
            <person name="Moore J."/>
            <person name="Walley P.G."/>
            <person name="Manoli S."/>
            <person name="Batley J."/>
            <person name="Edwards D."/>
            <person name="Nelson M.N."/>
            <person name="Wang X."/>
            <person name="Paterson A.H."/>
            <person name="King G."/>
            <person name="Bancroft I."/>
            <person name="Chalhoub B."/>
            <person name="Sharpe A.G."/>
        </authorList>
    </citation>
    <scope>NUCLEOTIDE SEQUENCE</scope>
    <source>
        <strain evidence="2 3">cv. TO1000</strain>
    </source>
</reference>
<sequence>MDYNPYSNYVDLLDSQRENVISLDSPPAPVFRREGTQDSSFGDSPPQRRERRTWSPSDDIVLISSWLNTSKDPVSCSYFGANPKLAGCEKRESMHSKQRWHKINDLVCKFCGAYESAAREKTSGHNDNDILKQAHEIFYNNYKKKFTLEHAWKELRNDQKWRKLDDGAQSSTSHATVNKTGEADEGTVRPPGVKAAKRLGKKTMKEEKGLSEFKEIWSIKEEDMTRKERIVKMGLLDRLLAKPEPLPEYEESLKKKLISELF</sequence>
<evidence type="ECO:0000313" key="3">
    <source>
        <dbReference type="Proteomes" id="UP000032141"/>
    </source>
</evidence>
<evidence type="ECO:0000256" key="1">
    <source>
        <dbReference type="SAM" id="MobiDB-lite"/>
    </source>
</evidence>
<name>A0A0D3BT70_BRAOL</name>
<dbReference type="Proteomes" id="UP000032141">
    <property type="component" value="Chromosome C4"/>
</dbReference>
<feature type="compositionally biased region" description="Polar residues" evidence="1">
    <location>
        <begin position="168"/>
        <end position="179"/>
    </location>
</feature>
<feature type="region of interest" description="Disordered" evidence="1">
    <location>
        <begin position="22"/>
        <end position="54"/>
    </location>
</feature>
<dbReference type="STRING" id="109376.A0A0D3BT70"/>
<dbReference type="HOGENOM" id="CLU_012390_0_0_1"/>
<keyword evidence="3" id="KW-1185">Reference proteome</keyword>
<evidence type="ECO:0000313" key="2">
    <source>
        <dbReference type="EnsemblPlants" id="Bo4g052310.1"/>
    </source>
</evidence>
<feature type="region of interest" description="Disordered" evidence="1">
    <location>
        <begin position="163"/>
        <end position="196"/>
    </location>
</feature>
<dbReference type="Gramene" id="Bo4g052310.1">
    <property type="protein sequence ID" value="Bo4g052310.1"/>
    <property type="gene ID" value="Bo4g052310"/>
</dbReference>
<proteinExistence type="predicted"/>
<accession>A0A0D3BT70</accession>
<reference evidence="2" key="2">
    <citation type="submission" date="2015-03" db="UniProtKB">
        <authorList>
            <consortium name="EnsemblPlants"/>
        </authorList>
    </citation>
    <scope>IDENTIFICATION</scope>
</reference>
<organism evidence="2 3">
    <name type="scientific">Brassica oleracea var. oleracea</name>
    <dbReference type="NCBI Taxonomy" id="109376"/>
    <lineage>
        <taxon>Eukaryota</taxon>
        <taxon>Viridiplantae</taxon>
        <taxon>Streptophyta</taxon>
        <taxon>Embryophyta</taxon>
        <taxon>Tracheophyta</taxon>
        <taxon>Spermatophyta</taxon>
        <taxon>Magnoliopsida</taxon>
        <taxon>eudicotyledons</taxon>
        <taxon>Gunneridae</taxon>
        <taxon>Pentapetalae</taxon>
        <taxon>rosids</taxon>
        <taxon>malvids</taxon>
        <taxon>Brassicales</taxon>
        <taxon>Brassicaceae</taxon>
        <taxon>Brassiceae</taxon>
        <taxon>Brassica</taxon>
    </lineage>
</organism>
<protein>
    <submittedName>
        <fullName evidence="2">Uncharacterized protein</fullName>
    </submittedName>
</protein>
<dbReference type="AlphaFoldDB" id="A0A0D3BT70"/>
<dbReference type="PANTHER" id="PTHR45023">
    <property type="match status" value="1"/>
</dbReference>
<dbReference type="PANTHER" id="PTHR45023:SF4">
    <property type="entry name" value="GLYCINE-RICH PROTEIN-RELATED"/>
    <property type="match status" value="1"/>
</dbReference>